<dbReference type="RefSeq" id="WP_380215634.1">
    <property type="nucleotide sequence ID" value="NZ_JBHTBN010000001.1"/>
</dbReference>
<comment type="caution">
    <text evidence="1">The sequence shown here is derived from an EMBL/GenBank/DDBJ whole genome shotgun (WGS) entry which is preliminary data.</text>
</comment>
<dbReference type="SUPFAM" id="SSF53335">
    <property type="entry name" value="S-adenosyl-L-methionine-dependent methyltransferases"/>
    <property type="match status" value="1"/>
</dbReference>
<name>A0ABW2MRH8_9FLAO</name>
<dbReference type="Proteomes" id="UP001596415">
    <property type="component" value="Unassembled WGS sequence"/>
</dbReference>
<keyword evidence="1" id="KW-0489">Methyltransferase</keyword>
<dbReference type="Pfam" id="PF13489">
    <property type="entry name" value="Methyltransf_23"/>
    <property type="match status" value="1"/>
</dbReference>
<dbReference type="Gene3D" id="3.40.50.150">
    <property type="entry name" value="Vaccinia Virus protein VP39"/>
    <property type="match status" value="1"/>
</dbReference>
<evidence type="ECO:0000313" key="2">
    <source>
        <dbReference type="Proteomes" id="UP001596415"/>
    </source>
</evidence>
<proteinExistence type="predicted"/>
<dbReference type="EC" id="2.1.1.64" evidence="1"/>
<dbReference type="CDD" id="cd02440">
    <property type="entry name" value="AdoMet_MTases"/>
    <property type="match status" value="1"/>
</dbReference>
<dbReference type="EC" id="2.1.1.222" evidence="1"/>
<protein>
    <submittedName>
        <fullName evidence="1">Class I SAM-dependent methyltransferase</fullName>
        <ecNumber evidence="1">2.1.1.222</ecNumber>
        <ecNumber evidence="1">2.1.1.64</ecNumber>
    </submittedName>
</protein>
<sequence length="275" mass="32033">MYLRTKDYLVSGEIFDLVLDQETQMLVTTPQPKPEDLSKYYESESYISHTDSNKGIVSYCYQIVKKYSLKKKLKLINRFQTTKGLILDIGAGTGEFLKEADNNGWEIYGIEPSPKARELAKNKNVFLSKEFGELPDKKFDVITLWHVLEHLPSLDEEIKKIESFLKPSGILIIAVPNYKSYDAKFYKKHWAAYDVPRHLWHFSQQSMKLLFSKNLKLVRIQPMIFDSFYVSLLSEKYKTGNSFSVRAFFVGLWSNIKAWSSTEYSSLIYCYKKEG</sequence>
<keyword evidence="1" id="KW-0808">Transferase</keyword>
<reference evidence="2" key="1">
    <citation type="journal article" date="2019" name="Int. J. Syst. Evol. Microbiol.">
        <title>The Global Catalogue of Microorganisms (GCM) 10K type strain sequencing project: providing services to taxonomists for standard genome sequencing and annotation.</title>
        <authorList>
            <consortium name="The Broad Institute Genomics Platform"/>
            <consortium name="The Broad Institute Genome Sequencing Center for Infectious Disease"/>
            <person name="Wu L."/>
            <person name="Ma J."/>
        </authorList>
    </citation>
    <scope>NUCLEOTIDE SEQUENCE [LARGE SCALE GENOMIC DNA]</scope>
    <source>
        <strain evidence="2">CGMCC 1.16306</strain>
    </source>
</reference>
<dbReference type="GO" id="GO:0032259">
    <property type="term" value="P:methylation"/>
    <property type="evidence" value="ECO:0007669"/>
    <property type="project" value="UniProtKB-KW"/>
</dbReference>
<dbReference type="GO" id="GO:0102208">
    <property type="term" value="F:2-polyprenyl-6-hydroxyphenol methylase activity"/>
    <property type="evidence" value="ECO:0007669"/>
    <property type="project" value="UniProtKB-EC"/>
</dbReference>
<dbReference type="GO" id="GO:0061542">
    <property type="term" value="F:3-demethylubiquinol 3-O-methyltransferase activity"/>
    <property type="evidence" value="ECO:0007669"/>
    <property type="project" value="UniProtKB-EC"/>
</dbReference>
<accession>A0ABW2MRH8</accession>
<organism evidence="1 2">
    <name type="scientific">Jejudonia soesokkakensis</name>
    <dbReference type="NCBI Taxonomy" id="1323432"/>
    <lineage>
        <taxon>Bacteria</taxon>
        <taxon>Pseudomonadati</taxon>
        <taxon>Bacteroidota</taxon>
        <taxon>Flavobacteriia</taxon>
        <taxon>Flavobacteriales</taxon>
        <taxon>Flavobacteriaceae</taxon>
        <taxon>Jejudonia</taxon>
    </lineage>
</organism>
<dbReference type="PANTHER" id="PTHR43861">
    <property type="entry name" value="TRANS-ACONITATE 2-METHYLTRANSFERASE-RELATED"/>
    <property type="match status" value="1"/>
</dbReference>
<gene>
    <name evidence="1" type="ORF">ACFQO1_00545</name>
</gene>
<dbReference type="InterPro" id="IPR029063">
    <property type="entry name" value="SAM-dependent_MTases_sf"/>
</dbReference>
<dbReference type="PANTHER" id="PTHR43861:SF6">
    <property type="entry name" value="METHYLTRANSFERASE TYPE 11"/>
    <property type="match status" value="1"/>
</dbReference>
<dbReference type="EMBL" id="JBHTBN010000001">
    <property type="protein sequence ID" value="MFC7356160.1"/>
    <property type="molecule type" value="Genomic_DNA"/>
</dbReference>
<evidence type="ECO:0000313" key="1">
    <source>
        <dbReference type="EMBL" id="MFC7356160.1"/>
    </source>
</evidence>
<keyword evidence="2" id="KW-1185">Reference proteome</keyword>